<comment type="caution">
    <text evidence="1">The sequence shown here is derived from an EMBL/GenBank/DDBJ whole genome shotgun (WGS) entry which is preliminary data.</text>
</comment>
<accession>A0ACB8UYP5</accession>
<protein>
    <submittedName>
        <fullName evidence="1">Uncharacterized protein</fullName>
    </submittedName>
</protein>
<reference evidence="1" key="1">
    <citation type="journal article" date="2022" name="bioRxiv">
        <title>Population genetic analysis of Ophidiomyces ophidiicola, the causative agent of snake fungal disease, indicates recent introductions to the USA.</title>
        <authorList>
            <person name="Ladner J.T."/>
            <person name="Palmer J.M."/>
            <person name="Ettinger C.L."/>
            <person name="Stajich J.E."/>
            <person name="Farrell T.M."/>
            <person name="Glorioso B.M."/>
            <person name="Lawson B."/>
            <person name="Price S.J."/>
            <person name="Stengle A.G."/>
            <person name="Grear D.A."/>
            <person name="Lorch J.M."/>
        </authorList>
    </citation>
    <scope>NUCLEOTIDE SEQUENCE</scope>
    <source>
        <strain evidence="1">NWHC 24266-5</strain>
    </source>
</reference>
<dbReference type="EMBL" id="JALBCA010000043">
    <property type="protein sequence ID" value="KAI2386927.1"/>
    <property type="molecule type" value="Genomic_DNA"/>
</dbReference>
<sequence>MAFLWLSTCGLGVDVVMLVECFVRTFEPQKTAASDTTLSYEPLGYSPATLVLEKAIFSGAKMYATRALGMRASRPLFRPLPKEDQSAHTISQRLRTLKKIPPELLPLGAVLCVAVGAAIYSCGKKFMTDKTLRLTRSKPEDHA</sequence>
<name>A0ACB8UYP5_9EURO</name>
<organism evidence="1">
    <name type="scientific">Ophidiomyces ophidiicola</name>
    <dbReference type="NCBI Taxonomy" id="1387563"/>
    <lineage>
        <taxon>Eukaryota</taxon>
        <taxon>Fungi</taxon>
        <taxon>Dikarya</taxon>
        <taxon>Ascomycota</taxon>
        <taxon>Pezizomycotina</taxon>
        <taxon>Eurotiomycetes</taxon>
        <taxon>Eurotiomycetidae</taxon>
        <taxon>Onygenales</taxon>
        <taxon>Onygenaceae</taxon>
        <taxon>Ophidiomyces</taxon>
    </lineage>
</organism>
<evidence type="ECO:0000313" key="1">
    <source>
        <dbReference type="EMBL" id="KAI2386927.1"/>
    </source>
</evidence>
<gene>
    <name evidence="1" type="ORF">LOY88_003308</name>
</gene>
<proteinExistence type="predicted"/>